<keyword evidence="7 9" id="KW-0539">Nucleus</keyword>
<dbReference type="GO" id="GO:0000981">
    <property type="term" value="F:DNA-binding transcription factor activity, RNA polymerase II-specific"/>
    <property type="evidence" value="ECO:0007669"/>
    <property type="project" value="InterPro"/>
</dbReference>
<dbReference type="EMBL" id="LNIX01000020">
    <property type="protein sequence ID" value="OXA43887.1"/>
    <property type="molecule type" value="Genomic_DNA"/>
</dbReference>
<feature type="compositionally biased region" description="Low complexity" evidence="11">
    <location>
        <begin position="224"/>
        <end position="238"/>
    </location>
</feature>
<dbReference type="AlphaFoldDB" id="A0A226DGR8"/>
<evidence type="ECO:0000256" key="10">
    <source>
        <dbReference type="RuleBase" id="RU000682"/>
    </source>
</evidence>
<dbReference type="PANTHER" id="PTHR46110:SF3">
    <property type="entry name" value="HOMEOBOX PROTEIN HMX"/>
    <property type="match status" value="1"/>
</dbReference>
<comment type="caution">
    <text evidence="13">The sequence shown here is derived from an EMBL/GenBank/DDBJ whole genome shotgun (WGS) entry which is preliminary data.</text>
</comment>
<reference evidence="13 14" key="1">
    <citation type="submission" date="2015-12" db="EMBL/GenBank/DDBJ databases">
        <title>The genome of Folsomia candida.</title>
        <authorList>
            <person name="Faddeeva A."/>
            <person name="Derks M.F."/>
            <person name="Anvar Y."/>
            <person name="Smit S."/>
            <person name="Van Straalen N."/>
            <person name="Roelofs D."/>
        </authorList>
    </citation>
    <scope>NUCLEOTIDE SEQUENCE [LARGE SCALE GENOMIC DNA]</scope>
    <source>
        <strain evidence="13 14">VU population</strain>
        <tissue evidence="13">Whole body</tissue>
    </source>
</reference>
<feature type="region of interest" description="Disordered" evidence="11">
    <location>
        <begin position="335"/>
        <end position="357"/>
    </location>
</feature>
<evidence type="ECO:0000256" key="6">
    <source>
        <dbReference type="ARBA" id="ARBA00023163"/>
    </source>
</evidence>
<evidence type="ECO:0000256" key="5">
    <source>
        <dbReference type="ARBA" id="ARBA00023155"/>
    </source>
</evidence>
<keyword evidence="5 9" id="KW-0371">Homeobox</keyword>
<sequence>MPRDSDSSGSCSPVHVTRSPSPKSQKVSPFSIASILASSSNHHNHHHHHAANKSHRDEGTESLIPHDASILARLGLVSPLAFSPQHSAAIMSLYGATDFQRSAAACWYPWSSLAQPFGLASHPNTLSSRSPPPAHQSTHRSLVRGDRNKSPTVGSDCCSSDRSRPNSRGSSIEIRLSQGTKGASGDGDSDDGADYESEVHVSGSGSIGTNGSPSQGGNSENNKSGVTGSSGHSNNNNLNGGGGGGSKRKKKTRTVFSRSQVFQLESTFDVKRYLSSSERAGLAASLHLTETQVKIWFQNRRNKWKRQLAAELEAANMAHAAQRLVRVPILYHEAHHSGQDAGGGNGNGGNGPHQNLSASYPSLPYYQQFGVSPSSMSSSSPATQQSRNSQQQLSSLV</sequence>
<feature type="region of interest" description="Disordered" evidence="11">
    <location>
        <begin position="39"/>
        <end position="60"/>
    </location>
</feature>
<comment type="subcellular location">
    <subcellularLocation>
        <location evidence="1 9 10">Nucleus</location>
    </subcellularLocation>
</comment>
<feature type="compositionally biased region" description="Polar residues" evidence="11">
    <location>
        <begin position="18"/>
        <end position="27"/>
    </location>
</feature>
<dbReference type="GO" id="GO:0000977">
    <property type="term" value="F:RNA polymerase II transcription regulatory region sequence-specific DNA binding"/>
    <property type="evidence" value="ECO:0007669"/>
    <property type="project" value="TreeGrafter"/>
</dbReference>
<feature type="domain" description="Homeobox" evidence="12">
    <location>
        <begin position="247"/>
        <end position="307"/>
    </location>
</feature>
<feature type="compositionally biased region" description="Gly residues" evidence="11">
    <location>
        <begin position="340"/>
        <end position="351"/>
    </location>
</feature>
<feature type="region of interest" description="Disordered" evidence="11">
    <location>
        <begin position="1"/>
        <end position="27"/>
    </location>
</feature>
<dbReference type="OrthoDB" id="6159439at2759"/>
<comment type="similarity">
    <text evidence="8">Belongs to the HMX homeobox family.</text>
</comment>
<evidence type="ECO:0000313" key="13">
    <source>
        <dbReference type="EMBL" id="OXA43887.1"/>
    </source>
</evidence>
<organism evidence="13 14">
    <name type="scientific">Folsomia candida</name>
    <name type="common">Springtail</name>
    <dbReference type="NCBI Taxonomy" id="158441"/>
    <lineage>
        <taxon>Eukaryota</taxon>
        <taxon>Metazoa</taxon>
        <taxon>Ecdysozoa</taxon>
        <taxon>Arthropoda</taxon>
        <taxon>Hexapoda</taxon>
        <taxon>Collembola</taxon>
        <taxon>Entomobryomorpha</taxon>
        <taxon>Isotomoidea</taxon>
        <taxon>Isotomidae</taxon>
        <taxon>Proisotominae</taxon>
        <taxon>Folsomia</taxon>
    </lineage>
</organism>
<feature type="compositionally biased region" description="Acidic residues" evidence="11">
    <location>
        <begin position="187"/>
        <end position="196"/>
    </location>
</feature>
<dbReference type="InterPro" id="IPR020479">
    <property type="entry name" value="HD_metazoa"/>
</dbReference>
<dbReference type="InterPro" id="IPR001356">
    <property type="entry name" value="HD"/>
</dbReference>
<dbReference type="InterPro" id="IPR051300">
    <property type="entry name" value="HMX_Homeobox_TF"/>
</dbReference>
<keyword evidence="2" id="KW-0217">Developmental protein</keyword>
<evidence type="ECO:0000259" key="12">
    <source>
        <dbReference type="PROSITE" id="PS50071"/>
    </source>
</evidence>
<dbReference type="GO" id="GO:0005634">
    <property type="term" value="C:nucleus"/>
    <property type="evidence" value="ECO:0007669"/>
    <property type="project" value="UniProtKB-SubCell"/>
</dbReference>
<keyword evidence="14" id="KW-1185">Reference proteome</keyword>
<evidence type="ECO:0000256" key="7">
    <source>
        <dbReference type="ARBA" id="ARBA00023242"/>
    </source>
</evidence>
<dbReference type="Pfam" id="PF00046">
    <property type="entry name" value="Homeodomain"/>
    <property type="match status" value="1"/>
</dbReference>
<dbReference type="InterPro" id="IPR017970">
    <property type="entry name" value="Homeobox_CS"/>
</dbReference>
<dbReference type="InterPro" id="IPR009057">
    <property type="entry name" value="Homeodomain-like_sf"/>
</dbReference>
<protein>
    <submittedName>
        <fullName evidence="13">Homeobox protein HMX3</fullName>
    </submittedName>
</protein>
<feature type="region of interest" description="Disordered" evidence="11">
    <location>
        <begin position="122"/>
        <end position="255"/>
    </location>
</feature>
<evidence type="ECO:0000256" key="2">
    <source>
        <dbReference type="ARBA" id="ARBA00022473"/>
    </source>
</evidence>
<keyword evidence="6" id="KW-0804">Transcription</keyword>
<accession>A0A226DGR8</accession>
<dbReference type="PANTHER" id="PTHR46110">
    <property type="entry name" value="HOMEOBOX PROTEIN HMX"/>
    <property type="match status" value="1"/>
</dbReference>
<evidence type="ECO:0000313" key="14">
    <source>
        <dbReference type="Proteomes" id="UP000198287"/>
    </source>
</evidence>
<evidence type="ECO:0000256" key="8">
    <source>
        <dbReference type="ARBA" id="ARBA00038165"/>
    </source>
</evidence>
<evidence type="ECO:0000256" key="4">
    <source>
        <dbReference type="ARBA" id="ARBA00023125"/>
    </source>
</evidence>
<evidence type="ECO:0000256" key="3">
    <source>
        <dbReference type="ARBA" id="ARBA00023015"/>
    </source>
</evidence>
<dbReference type="FunFam" id="1.10.10.60:FF:000053">
    <property type="entry name" value="H6 family homeobox 2"/>
    <property type="match status" value="1"/>
</dbReference>
<dbReference type="PRINTS" id="PR00024">
    <property type="entry name" value="HOMEOBOX"/>
</dbReference>
<dbReference type="SMART" id="SM00389">
    <property type="entry name" value="HOX"/>
    <property type="match status" value="1"/>
</dbReference>
<dbReference type="Proteomes" id="UP000198287">
    <property type="component" value="Unassembled WGS sequence"/>
</dbReference>
<feature type="region of interest" description="Disordered" evidence="11">
    <location>
        <begin position="371"/>
        <end position="397"/>
    </location>
</feature>
<feature type="compositionally biased region" description="Low complexity" evidence="11">
    <location>
        <begin position="372"/>
        <end position="397"/>
    </location>
</feature>
<feature type="compositionally biased region" description="Polar residues" evidence="11">
    <location>
        <begin position="122"/>
        <end position="136"/>
    </location>
</feature>
<name>A0A226DGR8_FOLCA</name>
<feature type="DNA-binding region" description="Homeobox" evidence="9">
    <location>
        <begin position="249"/>
        <end position="308"/>
    </location>
</feature>
<gene>
    <name evidence="13" type="ORF">Fcan01_21259</name>
</gene>
<keyword evidence="4 9" id="KW-0238">DNA-binding</keyword>
<evidence type="ECO:0000256" key="11">
    <source>
        <dbReference type="SAM" id="MobiDB-lite"/>
    </source>
</evidence>
<dbReference type="OMA" id="ILYHEAH"/>
<dbReference type="STRING" id="158441.A0A226DGR8"/>
<dbReference type="PROSITE" id="PS50071">
    <property type="entry name" value="HOMEOBOX_2"/>
    <property type="match status" value="1"/>
</dbReference>
<dbReference type="SUPFAM" id="SSF46689">
    <property type="entry name" value="Homeodomain-like"/>
    <property type="match status" value="1"/>
</dbReference>
<dbReference type="Gene3D" id="1.10.10.60">
    <property type="entry name" value="Homeodomain-like"/>
    <property type="match status" value="1"/>
</dbReference>
<dbReference type="PROSITE" id="PS00027">
    <property type="entry name" value="HOMEOBOX_1"/>
    <property type="match status" value="1"/>
</dbReference>
<evidence type="ECO:0000256" key="9">
    <source>
        <dbReference type="PROSITE-ProRule" id="PRU00108"/>
    </source>
</evidence>
<feature type="compositionally biased region" description="Basic residues" evidence="11">
    <location>
        <begin position="42"/>
        <end position="53"/>
    </location>
</feature>
<feature type="compositionally biased region" description="Polar residues" evidence="11">
    <location>
        <begin position="203"/>
        <end position="223"/>
    </location>
</feature>
<proteinExistence type="inferred from homology"/>
<dbReference type="CDD" id="cd00086">
    <property type="entry name" value="homeodomain"/>
    <property type="match status" value="1"/>
</dbReference>
<evidence type="ECO:0000256" key="1">
    <source>
        <dbReference type="ARBA" id="ARBA00004123"/>
    </source>
</evidence>
<keyword evidence="3" id="KW-0805">Transcription regulation</keyword>